<dbReference type="PROSITE" id="PS00211">
    <property type="entry name" value="ABC_TRANSPORTER_1"/>
    <property type="match status" value="1"/>
</dbReference>
<dbReference type="EMBL" id="CP106878">
    <property type="protein sequence ID" value="WAA10541.1"/>
    <property type="molecule type" value="Genomic_DNA"/>
</dbReference>
<dbReference type="GO" id="GO:0016887">
    <property type="term" value="F:ATP hydrolysis activity"/>
    <property type="evidence" value="ECO:0007669"/>
    <property type="project" value="InterPro"/>
</dbReference>
<dbReference type="GO" id="GO:0008643">
    <property type="term" value="P:carbohydrate transport"/>
    <property type="evidence" value="ECO:0007669"/>
    <property type="project" value="InterPro"/>
</dbReference>
<dbReference type="SMART" id="SM00382">
    <property type="entry name" value="AAA"/>
    <property type="match status" value="1"/>
</dbReference>
<dbReference type="InterPro" id="IPR008995">
    <property type="entry name" value="Mo/tungstate-bd_C_term_dom"/>
</dbReference>
<dbReference type="AlphaFoldDB" id="A0A9E8LWT4"/>
<keyword evidence="6" id="KW-1185">Reference proteome</keyword>
<dbReference type="GO" id="GO:0140359">
    <property type="term" value="F:ABC-type transporter activity"/>
    <property type="evidence" value="ECO:0007669"/>
    <property type="project" value="InterPro"/>
</dbReference>
<dbReference type="RefSeq" id="WP_275418332.1">
    <property type="nucleotide sequence ID" value="NZ_CP106878.1"/>
</dbReference>
<dbReference type="InterPro" id="IPR015855">
    <property type="entry name" value="ABC_transpr_MalK-like"/>
</dbReference>
<dbReference type="InterPro" id="IPR040582">
    <property type="entry name" value="OB_MalK-like"/>
</dbReference>
<evidence type="ECO:0000313" key="5">
    <source>
        <dbReference type="EMBL" id="WAA10541.1"/>
    </source>
</evidence>
<dbReference type="InterPro" id="IPR003593">
    <property type="entry name" value="AAA+_ATPase"/>
</dbReference>
<evidence type="ECO:0000313" key="6">
    <source>
        <dbReference type="Proteomes" id="UP001164718"/>
    </source>
</evidence>
<dbReference type="Proteomes" id="UP001164718">
    <property type="component" value="Chromosome"/>
</dbReference>
<reference evidence="5" key="1">
    <citation type="submission" date="2022-09" db="EMBL/GenBank/DDBJ databases">
        <title>Complete Genomes of Fervidibacillus albus and Fervidibacillus halotolerans isolated from tidal flat sediments.</title>
        <authorList>
            <person name="Kwon K.K."/>
            <person name="Yang S.-H."/>
            <person name="Park M.J."/>
            <person name="Oh H.-M."/>
        </authorList>
    </citation>
    <scope>NUCLEOTIDE SEQUENCE</scope>
    <source>
        <strain evidence="5">MEBiC13591</strain>
    </source>
</reference>
<dbReference type="Gene3D" id="2.40.50.140">
    <property type="entry name" value="Nucleic acid-binding proteins"/>
    <property type="match status" value="1"/>
</dbReference>
<dbReference type="Gene3D" id="2.40.50.100">
    <property type="match status" value="1"/>
</dbReference>
<dbReference type="PANTHER" id="PTHR43875">
    <property type="entry name" value="MALTODEXTRIN IMPORT ATP-BINDING PROTEIN MSMX"/>
    <property type="match status" value="1"/>
</dbReference>
<keyword evidence="1" id="KW-0813">Transport</keyword>
<protein>
    <submittedName>
        <fullName evidence="5">ABC transporter ATP-binding protein</fullName>
    </submittedName>
</protein>
<evidence type="ECO:0000256" key="1">
    <source>
        <dbReference type="ARBA" id="ARBA00022448"/>
    </source>
</evidence>
<keyword evidence="2" id="KW-0547">Nucleotide-binding</keyword>
<dbReference type="Gene3D" id="3.40.50.300">
    <property type="entry name" value="P-loop containing nucleotide triphosphate hydrolases"/>
    <property type="match status" value="1"/>
</dbReference>
<sequence>MNIRFEQVSKQFSNHLAISDLNLTIQDGEFVCLLGPSGCGKTTTLMMLAGLYQPTQGNIYFGNQVVNFLEPKDRNIGMVFQSYALYPHMTVRDNIAFPLKQQKVPKKIRYERAEKTARLVRLENYLDRKPSQLSGGQQQRVALARALVKEPDLLLLDEPMSNLDARLKIEMREELRQLQKQLNITTIMVTHDQEEAMAMADRIAILDRGKIQQFDTPEHLFTNPKNMFVAHFLGNPPMNFLEGQLIQDLDGTVVEGKGYRFHLEKQVNVPNKMDVIIGIRPHDLHVVSEWKGVFSAMVTNVEHLGREKLVSSTIEGHQTIRFFVNHNQLMKFGDRIYLSPNLDAVFLFSKKTGENLLLSKGMTINSLKKKTDALLE</sequence>
<name>A0A9E8LWT4_9BACI</name>
<dbReference type="SUPFAM" id="SSF50331">
    <property type="entry name" value="MOP-like"/>
    <property type="match status" value="1"/>
</dbReference>
<dbReference type="CDD" id="cd03301">
    <property type="entry name" value="ABC_MalK_N"/>
    <property type="match status" value="1"/>
</dbReference>
<dbReference type="SUPFAM" id="SSF52540">
    <property type="entry name" value="P-loop containing nucleoside triphosphate hydrolases"/>
    <property type="match status" value="1"/>
</dbReference>
<feature type="domain" description="ABC transporter" evidence="4">
    <location>
        <begin position="3"/>
        <end position="233"/>
    </location>
</feature>
<gene>
    <name evidence="5" type="ORF">OE104_04245</name>
</gene>
<evidence type="ECO:0000259" key="4">
    <source>
        <dbReference type="PROSITE" id="PS50893"/>
    </source>
</evidence>
<dbReference type="Pfam" id="PF00005">
    <property type="entry name" value="ABC_tran"/>
    <property type="match status" value="1"/>
</dbReference>
<dbReference type="PANTHER" id="PTHR43875:SF1">
    <property type="entry name" value="OSMOPROTECTIVE COMPOUNDS UPTAKE ATP-BINDING PROTEIN GGTA"/>
    <property type="match status" value="1"/>
</dbReference>
<proteinExistence type="predicted"/>
<dbReference type="PROSITE" id="PS50893">
    <property type="entry name" value="ABC_TRANSPORTER_2"/>
    <property type="match status" value="1"/>
</dbReference>
<dbReference type="GO" id="GO:0055052">
    <property type="term" value="C:ATP-binding cassette (ABC) transporter complex, substrate-binding subunit-containing"/>
    <property type="evidence" value="ECO:0007669"/>
    <property type="project" value="TreeGrafter"/>
</dbReference>
<dbReference type="InterPro" id="IPR017871">
    <property type="entry name" value="ABC_transporter-like_CS"/>
</dbReference>
<dbReference type="GO" id="GO:0005524">
    <property type="term" value="F:ATP binding"/>
    <property type="evidence" value="ECO:0007669"/>
    <property type="project" value="UniProtKB-KW"/>
</dbReference>
<dbReference type="Pfam" id="PF17912">
    <property type="entry name" value="OB_MalK"/>
    <property type="match status" value="1"/>
</dbReference>
<organism evidence="5 6">
    <name type="scientific">Fervidibacillus albus</name>
    <dbReference type="NCBI Taxonomy" id="2980026"/>
    <lineage>
        <taxon>Bacteria</taxon>
        <taxon>Bacillati</taxon>
        <taxon>Bacillota</taxon>
        <taxon>Bacilli</taxon>
        <taxon>Bacillales</taxon>
        <taxon>Bacillaceae</taxon>
        <taxon>Fervidibacillus</taxon>
    </lineage>
</organism>
<dbReference type="FunFam" id="3.40.50.300:FF:000042">
    <property type="entry name" value="Maltose/maltodextrin ABC transporter, ATP-binding protein"/>
    <property type="match status" value="1"/>
</dbReference>
<dbReference type="KEGG" id="faf:OE104_04245"/>
<accession>A0A9E8LWT4</accession>
<dbReference type="InterPro" id="IPR012340">
    <property type="entry name" value="NA-bd_OB-fold"/>
</dbReference>
<evidence type="ECO:0000256" key="2">
    <source>
        <dbReference type="ARBA" id="ARBA00022741"/>
    </source>
</evidence>
<evidence type="ECO:0000256" key="3">
    <source>
        <dbReference type="ARBA" id="ARBA00022840"/>
    </source>
</evidence>
<dbReference type="InterPro" id="IPR027417">
    <property type="entry name" value="P-loop_NTPase"/>
</dbReference>
<dbReference type="InterPro" id="IPR047641">
    <property type="entry name" value="ABC_transpr_MalK/UgpC-like"/>
</dbReference>
<keyword evidence="3 5" id="KW-0067">ATP-binding</keyword>
<dbReference type="InterPro" id="IPR003439">
    <property type="entry name" value="ABC_transporter-like_ATP-bd"/>
</dbReference>